<comment type="caution">
    <text evidence="1">The sequence shown here is derived from an EMBL/GenBank/DDBJ whole genome shotgun (WGS) entry which is preliminary data.</text>
</comment>
<dbReference type="Proteomes" id="UP000823890">
    <property type="component" value="Unassembled WGS sequence"/>
</dbReference>
<dbReference type="PANTHER" id="PTHR30619">
    <property type="entry name" value="DNA INTERNALIZATION/COMPETENCE PROTEIN COMEC/REC2"/>
    <property type="match status" value="1"/>
</dbReference>
<evidence type="ECO:0000313" key="1">
    <source>
        <dbReference type="EMBL" id="HJC33644.1"/>
    </source>
</evidence>
<dbReference type="SUPFAM" id="SSF56281">
    <property type="entry name" value="Metallo-hydrolase/oxidoreductase"/>
    <property type="match status" value="1"/>
</dbReference>
<reference evidence="1" key="1">
    <citation type="journal article" date="2021" name="PeerJ">
        <title>Extensive microbial diversity within the chicken gut microbiome revealed by metagenomics and culture.</title>
        <authorList>
            <person name="Gilroy R."/>
            <person name="Ravi A."/>
            <person name="Getino M."/>
            <person name="Pursley I."/>
            <person name="Horton D.L."/>
            <person name="Alikhan N.F."/>
            <person name="Baker D."/>
            <person name="Gharbi K."/>
            <person name="Hall N."/>
            <person name="Watson M."/>
            <person name="Adriaenssens E.M."/>
            <person name="Foster-Nyarko E."/>
            <person name="Jarju S."/>
            <person name="Secka A."/>
            <person name="Antonio M."/>
            <person name="Oren A."/>
            <person name="Chaudhuri R.R."/>
            <person name="La Ragione R."/>
            <person name="Hildebrand F."/>
            <person name="Pallen M.J."/>
        </authorList>
    </citation>
    <scope>NUCLEOTIDE SEQUENCE</scope>
    <source>
        <strain evidence="1">ChiW19-954</strain>
    </source>
</reference>
<proteinExistence type="predicted"/>
<dbReference type="PANTHER" id="PTHR30619:SF1">
    <property type="entry name" value="RECOMBINATION PROTEIN 2"/>
    <property type="match status" value="1"/>
</dbReference>
<reference evidence="1" key="2">
    <citation type="submission" date="2021-04" db="EMBL/GenBank/DDBJ databases">
        <authorList>
            <person name="Gilroy R."/>
        </authorList>
    </citation>
    <scope>NUCLEOTIDE SEQUENCE</scope>
    <source>
        <strain evidence="1">ChiW19-954</strain>
    </source>
</reference>
<dbReference type="AlphaFoldDB" id="A0A9D2STB8"/>
<dbReference type="InterPro" id="IPR052159">
    <property type="entry name" value="Competence_DNA_uptake"/>
</dbReference>
<sequence>MKLEERLKGDYMANYMTFFPVGNGDMTLIQTKTNKYIMIDCNIRNAENDDTIYDCNEYLQDNLPIDDGQIYLDAFFLTHSDNDHCRGIRDYFNLCAPEDSDDDKIRIDELYVPAKLMMDETHYNDDADAIREEAQRRLDLLGTDEADTPGNRIKIVGYSKELKDYADAIVPAGETISDINGNTDYGAEIFVLRPVKKANDEEESDVNDCTASFKITFEINGGTYVAIIGGDLKCENWKEVIELNPDMTFDLLLAPHHCSWHAVSSEDTHTGKANSVIEEFLEKSKENAYVVSSSKVIKRDGDNPPSYRAKNVYIKHLKKQDRFKCTAEYPNADDPKPLIFKITGQGFSIKSIATATSQYNSFTQKSYGGE</sequence>
<dbReference type="EMBL" id="DWWO01000040">
    <property type="protein sequence ID" value="HJC33644.1"/>
    <property type="molecule type" value="Genomic_DNA"/>
</dbReference>
<dbReference type="Gene3D" id="3.60.15.10">
    <property type="entry name" value="Ribonuclease Z/Hydroxyacylglutathione hydrolase-like"/>
    <property type="match status" value="1"/>
</dbReference>
<dbReference type="InterPro" id="IPR036866">
    <property type="entry name" value="RibonucZ/Hydroxyglut_hydro"/>
</dbReference>
<organism evidence="1 2">
    <name type="scientific">Candidatus Mediterraneibacter faecipullorum</name>
    <dbReference type="NCBI Taxonomy" id="2838670"/>
    <lineage>
        <taxon>Bacteria</taxon>
        <taxon>Bacillati</taxon>
        <taxon>Bacillota</taxon>
        <taxon>Clostridia</taxon>
        <taxon>Lachnospirales</taxon>
        <taxon>Lachnospiraceae</taxon>
        <taxon>Mediterraneibacter</taxon>
    </lineage>
</organism>
<accession>A0A9D2STB8</accession>
<evidence type="ECO:0000313" key="2">
    <source>
        <dbReference type="Proteomes" id="UP000823890"/>
    </source>
</evidence>
<protein>
    <recommendedName>
        <fullName evidence="3">Metallo-beta-lactamase domain-containing protein</fullName>
    </recommendedName>
</protein>
<evidence type="ECO:0008006" key="3">
    <source>
        <dbReference type="Google" id="ProtNLM"/>
    </source>
</evidence>
<gene>
    <name evidence="1" type="ORF">H9758_03525</name>
</gene>
<name>A0A9D2STB8_9FIRM</name>